<feature type="transmembrane region" description="Helical" evidence="6">
    <location>
        <begin position="144"/>
        <end position="167"/>
    </location>
</feature>
<keyword evidence="4 6" id="KW-1133">Transmembrane helix</keyword>
<dbReference type="PRINTS" id="PR00447">
    <property type="entry name" value="NATRESASSCMP"/>
</dbReference>
<evidence type="ECO:0000256" key="3">
    <source>
        <dbReference type="ARBA" id="ARBA00022692"/>
    </source>
</evidence>
<evidence type="ECO:0000313" key="7">
    <source>
        <dbReference type="EMBL" id="KAL1527819.1"/>
    </source>
</evidence>
<sequence>MRARLRSLASWTMLTASTIGPGTVAMCAKAGADTHEKLLWCVLVASTVAWVLQETAGRLTLVSNMSLGECALAKLPCGSYRAAIRWALTLFVVLGGLAYEANNISGTMAAIQVVVSDESALCLINVALGPLCALLLCGGSTQRVSYFLSSVVILMILCFSIAVAGSGLPSSFFRGIIPSIPAGKAELALGLIGTTAIPHNLLLGSVLARGVSLAHMRQGVLLASTLSGLISLLILLVGTRADVRASDFELRDVADVLASVMGPAGIWVFALGLFGAGLSSAMTTRSPPNLVVWLGPQS</sequence>
<reference evidence="7 8" key="1">
    <citation type="journal article" date="2024" name="Science">
        <title>Giant polyketide synthase enzymes in the biosynthesis of giant marine polyether toxins.</title>
        <authorList>
            <person name="Fallon T.R."/>
            <person name="Shende V.V."/>
            <person name="Wierzbicki I.H."/>
            <person name="Pendleton A.L."/>
            <person name="Watervoot N.F."/>
            <person name="Auber R.P."/>
            <person name="Gonzalez D.J."/>
            <person name="Wisecaver J.H."/>
            <person name="Moore B.S."/>
        </authorList>
    </citation>
    <scope>NUCLEOTIDE SEQUENCE [LARGE SCALE GENOMIC DNA]</scope>
    <source>
        <strain evidence="7 8">12B1</strain>
    </source>
</reference>
<proteinExistence type="predicted"/>
<dbReference type="Proteomes" id="UP001515480">
    <property type="component" value="Unassembled WGS sequence"/>
</dbReference>
<feature type="transmembrane region" description="Helical" evidence="6">
    <location>
        <begin position="187"/>
        <end position="208"/>
    </location>
</feature>
<protein>
    <submittedName>
        <fullName evidence="7">Uncharacterized protein</fullName>
    </submittedName>
</protein>
<feature type="transmembrane region" description="Helical" evidence="6">
    <location>
        <begin position="119"/>
        <end position="137"/>
    </location>
</feature>
<dbReference type="GO" id="GO:0005886">
    <property type="term" value="C:plasma membrane"/>
    <property type="evidence" value="ECO:0007669"/>
    <property type="project" value="TreeGrafter"/>
</dbReference>
<dbReference type="PANTHER" id="PTHR11706:SF33">
    <property type="entry name" value="NATURAL RESISTANCE-ASSOCIATED MACROPHAGE PROTEIN 2"/>
    <property type="match status" value="1"/>
</dbReference>
<dbReference type="Pfam" id="PF01566">
    <property type="entry name" value="Nramp"/>
    <property type="match status" value="1"/>
</dbReference>
<dbReference type="GO" id="GO:0034755">
    <property type="term" value="P:iron ion transmembrane transport"/>
    <property type="evidence" value="ECO:0007669"/>
    <property type="project" value="TreeGrafter"/>
</dbReference>
<keyword evidence="5 6" id="KW-0472">Membrane</keyword>
<keyword evidence="8" id="KW-1185">Reference proteome</keyword>
<dbReference type="GO" id="GO:0015086">
    <property type="term" value="F:cadmium ion transmembrane transporter activity"/>
    <property type="evidence" value="ECO:0007669"/>
    <property type="project" value="TreeGrafter"/>
</dbReference>
<organism evidence="7 8">
    <name type="scientific">Prymnesium parvum</name>
    <name type="common">Toxic golden alga</name>
    <dbReference type="NCBI Taxonomy" id="97485"/>
    <lineage>
        <taxon>Eukaryota</taxon>
        <taxon>Haptista</taxon>
        <taxon>Haptophyta</taxon>
        <taxon>Prymnesiophyceae</taxon>
        <taxon>Prymnesiales</taxon>
        <taxon>Prymnesiaceae</taxon>
        <taxon>Prymnesium</taxon>
    </lineage>
</organism>
<keyword evidence="2" id="KW-0813">Transport</keyword>
<evidence type="ECO:0000256" key="4">
    <source>
        <dbReference type="ARBA" id="ARBA00022989"/>
    </source>
</evidence>
<dbReference type="GO" id="GO:0005384">
    <property type="term" value="F:manganese ion transmembrane transporter activity"/>
    <property type="evidence" value="ECO:0007669"/>
    <property type="project" value="TreeGrafter"/>
</dbReference>
<comment type="caution">
    <text evidence="7">The sequence shown here is derived from an EMBL/GenBank/DDBJ whole genome shotgun (WGS) entry which is preliminary data.</text>
</comment>
<name>A0AB34JZP3_PRYPA</name>
<dbReference type="EMBL" id="JBGBPQ010000002">
    <property type="protein sequence ID" value="KAL1527819.1"/>
    <property type="molecule type" value="Genomic_DNA"/>
</dbReference>
<feature type="transmembrane region" description="Helical" evidence="6">
    <location>
        <begin position="257"/>
        <end position="278"/>
    </location>
</feature>
<feature type="transmembrane region" description="Helical" evidence="6">
    <location>
        <begin position="82"/>
        <end position="99"/>
    </location>
</feature>
<feature type="transmembrane region" description="Helical" evidence="6">
    <location>
        <begin position="220"/>
        <end position="237"/>
    </location>
</feature>
<dbReference type="InterPro" id="IPR001046">
    <property type="entry name" value="NRAMP_fam"/>
</dbReference>
<dbReference type="AlphaFoldDB" id="A0AB34JZP3"/>
<keyword evidence="3 6" id="KW-0812">Transmembrane</keyword>
<dbReference type="PANTHER" id="PTHR11706">
    <property type="entry name" value="SOLUTE CARRIER PROTEIN FAMILY 11 MEMBER"/>
    <property type="match status" value="1"/>
</dbReference>
<evidence type="ECO:0000256" key="6">
    <source>
        <dbReference type="SAM" id="Phobius"/>
    </source>
</evidence>
<comment type="subcellular location">
    <subcellularLocation>
        <location evidence="1">Membrane</location>
        <topology evidence="1">Multi-pass membrane protein</topology>
    </subcellularLocation>
</comment>
<evidence type="ECO:0000256" key="1">
    <source>
        <dbReference type="ARBA" id="ARBA00004141"/>
    </source>
</evidence>
<accession>A0AB34JZP3</accession>
<gene>
    <name evidence="7" type="ORF">AB1Y20_009202</name>
</gene>
<evidence type="ECO:0000256" key="5">
    <source>
        <dbReference type="ARBA" id="ARBA00023136"/>
    </source>
</evidence>
<evidence type="ECO:0000313" key="8">
    <source>
        <dbReference type="Proteomes" id="UP001515480"/>
    </source>
</evidence>
<evidence type="ECO:0000256" key="2">
    <source>
        <dbReference type="ARBA" id="ARBA00022448"/>
    </source>
</evidence>